<evidence type="ECO:0000256" key="4">
    <source>
        <dbReference type="ARBA" id="ARBA00022676"/>
    </source>
</evidence>
<evidence type="ECO:0000256" key="2">
    <source>
        <dbReference type="ARBA" id="ARBA00004922"/>
    </source>
</evidence>
<dbReference type="PANTHER" id="PTHR12413">
    <property type="entry name" value="DOLICHYL GLYCOSYLTRANSFERASE"/>
    <property type="match status" value="1"/>
</dbReference>
<evidence type="ECO:0000256" key="7">
    <source>
        <dbReference type="ARBA" id="ARBA00022824"/>
    </source>
</evidence>
<protein>
    <recommendedName>
        <fullName evidence="10">Alpha-1,3-glucosyltransferase</fullName>
        <ecNumber evidence="10">2.4.1.-</ecNumber>
    </recommendedName>
</protein>
<feature type="transmembrane region" description="Helical" evidence="10">
    <location>
        <begin position="198"/>
        <end position="216"/>
    </location>
</feature>
<keyword evidence="9 10" id="KW-0472">Membrane</keyword>
<dbReference type="EMBL" id="DS268502">
    <property type="protein sequence ID" value="EFP13118.1"/>
    <property type="molecule type" value="Genomic_DNA"/>
</dbReference>
<feature type="transmembrane region" description="Helical" evidence="10">
    <location>
        <begin position="7"/>
        <end position="26"/>
    </location>
</feature>
<name>E3MZR4_CAERE</name>
<dbReference type="InterPro" id="IPR004856">
    <property type="entry name" value="Glyco_trans_ALG6/ALG8"/>
</dbReference>
<reference evidence="11" key="1">
    <citation type="submission" date="2007-07" db="EMBL/GenBank/DDBJ databases">
        <title>PCAP assembly of the Caenorhabditis remanei genome.</title>
        <authorList>
            <consortium name="The Caenorhabditis remanei Sequencing Consortium"/>
            <person name="Wilson R.K."/>
        </authorList>
    </citation>
    <scope>NUCLEOTIDE SEQUENCE [LARGE SCALE GENOMIC DNA]</scope>
    <source>
        <strain evidence="11">PB4641</strain>
    </source>
</reference>
<dbReference type="Proteomes" id="UP000008281">
    <property type="component" value="Unassembled WGS sequence"/>
</dbReference>
<organism evidence="12">
    <name type="scientific">Caenorhabditis remanei</name>
    <name type="common">Caenorhabditis vulgaris</name>
    <dbReference type="NCBI Taxonomy" id="31234"/>
    <lineage>
        <taxon>Eukaryota</taxon>
        <taxon>Metazoa</taxon>
        <taxon>Ecdysozoa</taxon>
        <taxon>Nematoda</taxon>
        <taxon>Chromadorea</taxon>
        <taxon>Rhabditida</taxon>
        <taxon>Rhabditina</taxon>
        <taxon>Rhabditomorpha</taxon>
        <taxon>Rhabditoidea</taxon>
        <taxon>Rhabditidae</taxon>
        <taxon>Peloderinae</taxon>
        <taxon>Caenorhabditis</taxon>
    </lineage>
</organism>
<dbReference type="Pfam" id="PF03155">
    <property type="entry name" value="Alg6_Alg8"/>
    <property type="match status" value="1"/>
</dbReference>
<evidence type="ECO:0000256" key="9">
    <source>
        <dbReference type="ARBA" id="ARBA00023136"/>
    </source>
</evidence>
<feature type="transmembrane region" description="Helical" evidence="10">
    <location>
        <begin position="421"/>
        <end position="438"/>
    </location>
</feature>
<dbReference type="GO" id="GO:0042283">
    <property type="term" value="F:dolichyl pyrophosphate Glc1Man9GlcNAc2 alpha-1,3-glucosyltransferase activity"/>
    <property type="evidence" value="ECO:0007669"/>
    <property type="project" value="TreeGrafter"/>
</dbReference>
<dbReference type="eggNOG" id="KOG2576">
    <property type="taxonomic scope" value="Eukaryota"/>
</dbReference>
<feature type="transmembrane region" description="Helical" evidence="10">
    <location>
        <begin position="325"/>
        <end position="346"/>
    </location>
</feature>
<dbReference type="HOGENOM" id="CLU_022045_2_0_1"/>
<dbReference type="OrthoDB" id="1689333at2759"/>
<evidence type="ECO:0000256" key="1">
    <source>
        <dbReference type="ARBA" id="ARBA00004477"/>
    </source>
</evidence>
<comment type="subcellular location">
    <subcellularLocation>
        <location evidence="1 10">Endoplasmic reticulum membrane</location>
        <topology evidence="1 10">Multi-pass membrane protein</topology>
    </subcellularLocation>
</comment>
<dbReference type="UniPathway" id="UPA00378"/>
<evidence type="ECO:0000313" key="12">
    <source>
        <dbReference type="Proteomes" id="UP000008281"/>
    </source>
</evidence>
<evidence type="ECO:0000313" key="11">
    <source>
        <dbReference type="EMBL" id="EFP13118.1"/>
    </source>
</evidence>
<keyword evidence="8 10" id="KW-1133">Transmembrane helix</keyword>
<dbReference type="PANTHER" id="PTHR12413:SF2">
    <property type="entry name" value="DOLICHYL PYROPHOSPHATE GLC1MAN9GLCNAC2 ALPHA-1,3-GLUCOSYLTRANSFERASE-RELATED"/>
    <property type="match status" value="1"/>
</dbReference>
<proteinExistence type="inferred from homology"/>
<evidence type="ECO:0000256" key="3">
    <source>
        <dbReference type="ARBA" id="ARBA00008715"/>
    </source>
</evidence>
<evidence type="ECO:0000256" key="8">
    <source>
        <dbReference type="ARBA" id="ARBA00022989"/>
    </source>
</evidence>
<dbReference type="GO" id="GO:0006487">
    <property type="term" value="P:protein N-linked glycosylation"/>
    <property type="evidence" value="ECO:0007669"/>
    <property type="project" value="TreeGrafter"/>
</dbReference>
<evidence type="ECO:0000256" key="5">
    <source>
        <dbReference type="ARBA" id="ARBA00022679"/>
    </source>
</evidence>
<comment type="pathway">
    <text evidence="2 10">Protein modification; protein glycosylation.</text>
</comment>
<keyword evidence="5 10" id="KW-0808">Transferase</keyword>
<dbReference type="GO" id="GO:0005789">
    <property type="term" value="C:endoplasmic reticulum membrane"/>
    <property type="evidence" value="ECO:0007669"/>
    <property type="project" value="UniProtKB-SubCell"/>
</dbReference>
<dbReference type="InParanoid" id="E3MZR4"/>
<keyword evidence="4 10" id="KW-0328">Glycosyltransferase</keyword>
<keyword evidence="7 10" id="KW-0256">Endoplasmic reticulum</keyword>
<dbReference type="FunCoup" id="E3MZR4">
    <property type="interactions" value="2624"/>
</dbReference>
<comment type="similarity">
    <text evidence="3 10">Belongs to the ALG6/ALG8 glucosyltransferase family.</text>
</comment>
<evidence type="ECO:0000256" key="10">
    <source>
        <dbReference type="RuleBase" id="RU363110"/>
    </source>
</evidence>
<dbReference type="STRING" id="31234.E3MZR4"/>
<feature type="transmembrane region" description="Helical" evidence="10">
    <location>
        <begin position="98"/>
        <end position="120"/>
    </location>
</feature>
<feature type="transmembrane region" description="Helical" evidence="10">
    <location>
        <begin position="141"/>
        <end position="161"/>
    </location>
</feature>
<dbReference type="EC" id="2.4.1.-" evidence="10"/>
<keyword evidence="6 10" id="KW-0812">Transmembrane</keyword>
<sequence>MSETQWILSVGAILIAFKCLLIPAYTSTDFEVHRNWMAVTWNRPMKEWYTESTSEWTLDYPPFFAYFELALAYAAKFLGFDECLEISSTPKMSRKILIFQRFSVIFTDFFYLAVCALYSFHSPRLVERIPKKLRRNGREACFVLLATLQALLICDSIHFQYNSMLTAFFILSMYFVDSGRMLMAALTFSILLNFKHIYVYYALGYVFFYLVNYFHFSSENILCNVPKAISLAIALLSPFIFSLFPFFHVDGIEALQNIATRLFPVSRGLTHAFWAPNFWALYNFTDLCLYRVLSLLKIGKFEAPTYTSGLVQEYTHSVLPNVTPIGTLFLVVVSSVIVLTGLIIRWRRDSRPVDFSLFAVFSALSFFYFGYHVHEKAIILITVPMTIFAIKDPKYHRHLVHLSCVASFSLFPLLFTPFEILLKYAICLAYFLLQLTFLK</sequence>
<dbReference type="OMA" id="YLAPPFG"/>
<feature type="transmembrane region" description="Helical" evidence="10">
    <location>
        <begin position="228"/>
        <end position="247"/>
    </location>
</feature>
<dbReference type="AlphaFoldDB" id="E3MZR4"/>
<accession>E3MZR4</accession>
<keyword evidence="12" id="KW-1185">Reference proteome</keyword>
<feature type="transmembrane region" description="Helical" evidence="10">
    <location>
        <begin position="353"/>
        <end position="371"/>
    </location>
</feature>
<gene>
    <name evidence="11" type="ORF">CRE_07703</name>
</gene>
<evidence type="ECO:0000256" key="6">
    <source>
        <dbReference type="ARBA" id="ARBA00022692"/>
    </source>
</evidence>